<dbReference type="Proteomes" id="UP000658278">
    <property type="component" value="Unassembled WGS sequence"/>
</dbReference>
<evidence type="ECO:0000256" key="2">
    <source>
        <dbReference type="ARBA" id="ARBA00005019"/>
    </source>
</evidence>
<comment type="caution">
    <text evidence="13">The sequence shown here is derived from an EMBL/GenBank/DDBJ whole genome shotgun (WGS) entry which is preliminary data.</text>
</comment>
<keyword evidence="5 11" id="KW-0808">Transferase</keyword>
<evidence type="ECO:0000256" key="8">
    <source>
        <dbReference type="ARBA" id="ARBA00022840"/>
    </source>
</evidence>
<keyword evidence="6 11" id="KW-0548">Nucleotidyltransferase</keyword>
<evidence type="ECO:0000256" key="5">
    <source>
        <dbReference type="ARBA" id="ARBA00022679"/>
    </source>
</evidence>
<evidence type="ECO:0000256" key="7">
    <source>
        <dbReference type="ARBA" id="ARBA00022741"/>
    </source>
</evidence>
<dbReference type="InterPro" id="IPR004821">
    <property type="entry name" value="Cyt_trans-like"/>
</dbReference>
<sequence>MIPARKVALFGGSFDPIHCGHLEIARQAVEALDLDEVRFIPCRVSPHKLDHPPAPADVRLEMLKVALANLPWATIDDSELHQPPPSYSCKTAARIHHQEPDSRLFWLVGTDQWESLPRWREPEKLCELLEFIVFSRGAPPEPRDGWRMHPIHGDQPASSSAIRDGARIGKIPTEWLPQGVEELIIKHQLYQS</sequence>
<evidence type="ECO:0000256" key="9">
    <source>
        <dbReference type="ARBA" id="ARBA00023027"/>
    </source>
</evidence>
<evidence type="ECO:0000256" key="3">
    <source>
        <dbReference type="ARBA" id="ARBA00009014"/>
    </source>
</evidence>
<evidence type="ECO:0000256" key="1">
    <source>
        <dbReference type="ARBA" id="ARBA00002324"/>
    </source>
</evidence>
<keyword evidence="14" id="KW-1185">Reference proteome</keyword>
<dbReference type="InterPro" id="IPR005248">
    <property type="entry name" value="NadD/NMNAT"/>
</dbReference>
<evidence type="ECO:0000256" key="4">
    <source>
        <dbReference type="ARBA" id="ARBA00022642"/>
    </source>
</evidence>
<dbReference type="NCBIfam" id="TIGR00482">
    <property type="entry name" value="nicotinate (nicotinamide) nucleotide adenylyltransferase"/>
    <property type="match status" value="1"/>
</dbReference>
<evidence type="ECO:0000256" key="6">
    <source>
        <dbReference type="ARBA" id="ARBA00022695"/>
    </source>
</evidence>
<organism evidence="13 14">
    <name type="scientific">Haloferula rosea</name>
    <dbReference type="NCBI Taxonomy" id="490093"/>
    <lineage>
        <taxon>Bacteria</taxon>
        <taxon>Pseudomonadati</taxon>
        <taxon>Verrucomicrobiota</taxon>
        <taxon>Verrucomicrobiia</taxon>
        <taxon>Verrucomicrobiales</taxon>
        <taxon>Verrucomicrobiaceae</taxon>
        <taxon>Haloferula</taxon>
    </lineage>
</organism>
<dbReference type="EMBL" id="JAENII010000002">
    <property type="protein sequence ID" value="MBK1825852.1"/>
    <property type="molecule type" value="Genomic_DNA"/>
</dbReference>
<dbReference type="GO" id="GO:0004515">
    <property type="term" value="F:nicotinate-nucleotide adenylyltransferase activity"/>
    <property type="evidence" value="ECO:0007669"/>
    <property type="project" value="UniProtKB-UniRule"/>
</dbReference>
<keyword evidence="9 11" id="KW-0520">NAD</keyword>
<dbReference type="InterPro" id="IPR014729">
    <property type="entry name" value="Rossmann-like_a/b/a_fold"/>
</dbReference>
<proteinExistence type="inferred from homology"/>
<dbReference type="GO" id="GO:0009435">
    <property type="term" value="P:NAD+ biosynthetic process"/>
    <property type="evidence" value="ECO:0007669"/>
    <property type="project" value="UniProtKB-UniRule"/>
</dbReference>
<comment type="catalytic activity">
    <reaction evidence="10 11">
        <text>nicotinate beta-D-ribonucleotide + ATP + H(+) = deamido-NAD(+) + diphosphate</text>
        <dbReference type="Rhea" id="RHEA:22860"/>
        <dbReference type="ChEBI" id="CHEBI:15378"/>
        <dbReference type="ChEBI" id="CHEBI:30616"/>
        <dbReference type="ChEBI" id="CHEBI:33019"/>
        <dbReference type="ChEBI" id="CHEBI:57502"/>
        <dbReference type="ChEBI" id="CHEBI:58437"/>
        <dbReference type="EC" id="2.7.7.18"/>
    </reaction>
</comment>
<dbReference type="SUPFAM" id="SSF52374">
    <property type="entry name" value="Nucleotidylyl transferase"/>
    <property type="match status" value="1"/>
</dbReference>
<evidence type="ECO:0000256" key="10">
    <source>
        <dbReference type="ARBA" id="ARBA00048721"/>
    </source>
</evidence>
<dbReference type="AlphaFoldDB" id="A0A934RA40"/>
<dbReference type="NCBIfam" id="TIGR00125">
    <property type="entry name" value="cyt_tran_rel"/>
    <property type="match status" value="1"/>
</dbReference>
<dbReference type="CDD" id="cd02165">
    <property type="entry name" value="NMNAT"/>
    <property type="match status" value="1"/>
</dbReference>
<dbReference type="PANTHER" id="PTHR39321">
    <property type="entry name" value="NICOTINATE-NUCLEOTIDE ADENYLYLTRANSFERASE-RELATED"/>
    <property type="match status" value="1"/>
</dbReference>
<dbReference type="Gene3D" id="3.40.50.620">
    <property type="entry name" value="HUPs"/>
    <property type="match status" value="1"/>
</dbReference>
<protein>
    <recommendedName>
        <fullName evidence="11">Probable nicotinate-nucleotide adenylyltransferase</fullName>
        <ecNumber evidence="11">2.7.7.18</ecNumber>
    </recommendedName>
    <alternativeName>
        <fullName evidence="11">Deamido-NAD(+) diphosphorylase</fullName>
    </alternativeName>
    <alternativeName>
        <fullName evidence="11">Deamido-NAD(+) pyrophosphorylase</fullName>
    </alternativeName>
    <alternativeName>
        <fullName evidence="11">Nicotinate mononucleotide adenylyltransferase</fullName>
        <shortName evidence="11">NaMN adenylyltransferase</shortName>
    </alternativeName>
</protein>
<reference evidence="13" key="1">
    <citation type="submission" date="2021-01" db="EMBL/GenBank/DDBJ databases">
        <title>Modified the classification status of verrucomicrobia.</title>
        <authorList>
            <person name="Feng X."/>
        </authorList>
    </citation>
    <scope>NUCLEOTIDE SEQUENCE</scope>
    <source>
        <strain evidence="13">KCTC 22201</strain>
    </source>
</reference>
<gene>
    <name evidence="11 13" type="primary">nadD</name>
    <name evidence="13" type="ORF">JIN81_02380</name>
</gene>
<dbReference type="HAMAP" id="MF_00244">
    <property type="entry name" value="NaMN_adenylyltr"/>
    <property type="match status" value="1"/>
</dbReference>
<dbReference type="RefSeq" id="WP_200275944.1">
    <property type="nucleotide sequence ID" value="NZ_JAENII010000002.1"/>
</dbReference>
<dbReference type="GO" id="GO:0005524">
    <property type="term" value="F:ATP binding"/>
    <property type="evidence" value="ECO:0007669"/>
    <property type="project" value="UniProtKB-KW"/>
</dbReference>
<keyword evidence="7 11" id="KW-0547">Nucleotide-binding</keyword>
<feature type="domain" description="Cytidyltransferase-like" evidence="12">
    <location>
        <begin position="9"/>
        <end position="164"/>
    </location>
</feature>
<evidence type="ECO:0000256" key="11">
    <source>
        <dbReference type="HAMAP-Rule" id="MF_00244"/>
    </source>
</evidence>
<comment type="function">
    <text evidence="1 11">Catalyzes the reversible adenylation of nicotinate mononucleotide (NaMN) to nicotinic acid adenine dinucleotide (NaAD).</text>
</comment>
<name>A0A934RA40_9BACT</name>
<keyword evidence="8 11" id="KW-0067">ATP-binding</keyword>
<accession>A0A934RA40</accession>
<dbReference type="PANTHER" id="PTHR39321:SF3">
    <property type="entry name" value="PHOSPHOPANTETHEINE ADENYLYLTRANSFERASE"/>
    <property type="match status" value="1"/>
</dbReference>
<evidence type="ECO:0000259" key="12">
    <source>
        <dbReference type="Pfam" id="PF01467"/>
    </source>
</evidence>
<keyword evidence="4 11" id="KW-0662">Pyridine nucleotide biosynthesis</keyword>
<dbReference type="Pfam" id="PF01467">
    <property type="entry name" value="CTP_transf_like"/>
    <property type="match status" value="1"/>
</dbReference>
<dbReference type="EC" id="2.7.7.18" evidence="11"/>
<comment type="pathway">
    <text evidence="2 11">Cofactor biosynthesis; NAD(+) biosynthesis; deamido-NAD(+) from nicotinate D-ribonucleotide: step 1/1.</text>
</comment>
<evidence type="ECO:0000313" key="13">
    <source>
        <dbReference type="EMBL" id="MBK1825852.1"/>
    </source>
</evidence>
<comment type="similarity">
    <text evidence="3 11">Belongs to the NadD family.</text>
</comment>
<evidence type="ECO:0000313" key="14">
    <source>
        <dbReference type="Proteomes" id="UP000658278"/>
    </source>
</evidence>